<keyword evidence="6" id="KW-0285">Flavoprotein</keyword>
<dbReference type="Pfam" id="PF13450">
    <property type="entry name" value="NAD_binding_8"/>
    <property type="match status" value="1"/>
</dbReference>
<feature type="region of interest" description="Disordered" evidence="14">
    <location>
        <begin position="45"/>
        <end position="64"/>
    </location>
</feature>
<dbReference type="PIRSF" id="PIRSF028937">
    <property type="entry name" value="Lg_Ch_AO"/>
    <property type="match status" value="1"/>
</dbReference>
<name>A0A8H3IKH8_9LECA</name>
<dbReference type="AlphaFoldDB" id="A0A8H3IKH8"/>
<evidence type="ECO:0000313" key="17">
    <source>
        <dbReference type="EMBL" id="CAF9918800.1"/>
    </source>
</evidence>
<dbReference type="Pfam" id="PF05199">
    <property type="entry name" value="GMC_oxred_C"/>
    <property type="match status" value="1"/>
</dbReference>
<evidence type="ECO:0000256" key="13">
    <source>
        <dbReference type="PIRSR" id="PIRSR028937-1"/>
    </source>
</evidence>
<comment type="catalytic activity">
    <reaction evidence="1 12">
        <text>a long-chain primary fatty alcohol + O2 = a long-chain fatty aldehyde + H2O2</text>
        <dbReference type="Rhea" id="RHEA:22756"/>
        <dbReference type="ChEBI" id="CHEBI:15379"/>
        <dbReference type="ChEBI" id="CHEBI:16240"/>
        <dbReference type="ChEBI" id="CHEBI:17176"/>
        <dbReference type="ChEBI" id="CHEBI:77396"/>
        <dbReference type="EC" id="1.1.3.20"/>
    </reaction>
</comment>
<comment type="similarity">
    <text evidence="4 12">Belongs to the GMC oxidoreductase family.</text>
</comment>
<feature type="active site" description="Proton acceptor" evidence="13">
    <location>
        <position position="684"/>
    </location>
</feature>
<dbReference type="Gene3D" id="3.50.50.60">
    <property type="entry name" value="FAD/NAD(P)-binding domain"/>
    <property type="match status" value="2"/>
</dbReference>
<comment type="caution">
    <text evidence="17">The sequence shown here is derived from an EMBL/GenBank/DDBJ whole genome shotgun (WGS) entry which is preliminary data.</text>
</comment>
<evidence type="ECO:0000313" key="18">
    <source>
        <dbReference type="Proteomes" id="UP000664534"/>
    </source>
</evidence>
<dbReference type="PANTHER" id="PTHR46056:SF12">
    <property type="entry name" value="LONG-CHAIN-ALCOHOL OXIDASE"/>
    <property type="match status" value="1"/>
</dbReference>
<evidence type="ECO:0000259" key="15">
    <source>
        <dbReference type="Pfam" id="PF00732"/>
    </source>
</evidence>
<reference evidence="17" key="1">
    <citation type="submission" date="2021-03" db="EMBL/GenBank/DDBJ databases">
        <authorList>
            <person name="Tagirdzhanova G."/>
        </authorList>
    </citation>
    <scope>NUCLEOTIDE SEQUENCE</scope>
</reference>
<evidence type="ECO:0000256" key="12">
    <source>
        <dbReference type="PIRNR" id="PIRNR028937"/>
    </source>
</evidence>
<evidence type="ECO:0000256" key="11">
    <source>
        <dbReference type="ARBA" id="ARBA00023136"/>
    </source>
</evidence>
<gene>
    <name evidence="17" type="ORF">IMSHALPRED_004419</name>
</gene>
<dbReference type="GO" id="GO:0050660">
    <property type="term" value="F:flavin adenine dinucleotide binding"/>
    <property type="evidence" value="ECO:0007669"/>
    <property type="project" value="InterPro"/>
</dbReference>
<dbReference type="InterPro" id="IPR007867">
    <property type="entry name" value="GMC_OxRtase_C"/>
</dbReference>
<evidence type="ECO:0000256" key="3">
    <source>
        <dbReference type="ARBA" id="ARBA00004370"/>
    </source>
</evidence>
<feature type="region of interest" description="Disordered" evidence="14">
    <location>
        <begin position="1"/>
        <end position="23"/>
    </location>
</feature>
<evidence type="ECO:0000256" key="10">
    <source>
        <dbReference type="ARBA" id="ARBA00023002"/>
    </source>
</evidence>
<keyword evidence="11" id="KW-0472">Membrane</keyword>
<feature type="domain" description="Glucose-methanol-choline oxidoreductase C-terminal" evidence="16">
    <location>
        <begin position="587"/>
        <end position="735"/>
    </location>
</feature>
<evidence type="ECO:0000259" key="16">
    <source>
        <dbReference type="Pfam" id="PF05199"/>
    </source>
</evidence>
<keyword evidence="8" id="KW-0274">FAD</keyword>
<keyword evidence="10 12" id="KW-0560">Oxidoreductase</keyword>
<feature type="domain" description="Glucose-methanol-choline oxidoreductase N-terminal" evidence="15">
    <location>
        <begin position="278"/>
        <end position="501"/>
    </location>
</feature>
<dbReference type="PANTHER" id="PTHR46056">
    <property type="entry name" value="LONG-CHAIN-ALCOHOL OXIDASE"/>
    <property type="match status" value="1"/>
</dbReference>
<protein>
    <recommendedName>
        <fullName evidence="5 12">Long-chain-alcohol oxidase</fullName>
        <ecNumber evidence="5 12">1.1.3.20</ecNumber>
    </recommendedName>
</protein>
<evidence type="ECO:0000256" key="4">
    <source>
        <dbReference type="ARBA" id="ARBA00010790"/>
    </source>
</evidence>
<dbReference type="OrthoDB" id="269227at2759"/>
<evidence type="ECO:0000256" key="9">
    <source>
        <dbReference type="ARBA" id="ARBA00022989"/>
    </source>
</evidence>
<comment type="subcellular location">
    <subcellularLocation>
        <location evidence="3">Membrane</location>
    </subcellularLocation>
</comment>
<dbReference type="EMBL" id="CAJPDT010000021">
    <property type="protein sequence ID" value="CAF9918800.1"/>
    <property type="molecule type" value="Genomic_DNA"/>
</dbReference>
<dbReference type="InterPro" id="IPR036188">
    <property type="entry name" value="FAD/NAD-bd_sf"/>
</dbReference>
<comment type="function">
    <text evidence="2">Long-chain fatty alcohol oxidase involved in the omega-oxidation pathway of lipid degradation.</text>
</comment>
<dbReference type="GO" id="GO:0016020">
    <property type="term" value="C:membrane"/>
    <property type="evidence" value="ECO:0007669"/>
    <property type="project" value="UniProtKB-SubCell"/>
</dbReference>
<dbReference type="SUPFAM" id="SSF51905">
    <property type="entry name" value="FAD/NAD(P)-binding domain"/>
    <property type="match status" value="1"/>
</dbReference>
<accession>A0A8H3IKH8</accession>
<evidence type="ECO:0000256" key="2">
    <source>
        <dbReference type="ARBA" id="ARBA00003842"/>
    </source>
</evidence>
<keyword evidence="7" id="KW-0812">Transmembrane</keyword>
<proteinExistence type="inferred from homology"/>
<dbReference type="Proteomes" id="UP000664534">
    <property type="component" value="Unassembled WGS sequence"/>
</dbReference>
<dbReference type="EC" id="1.1.3.20" evidence="5 12"/>
<organism evidence="17 18">
    <name type="scientific">Imshaugia aleurites</name>
    <dbReference type="NCBI Taxonomy" id="172621"/>
    <lineage>
        <taxon>Eukaryota</taxon>
        <taxon>Fungi</taxon>
        <taxon>Dikarya</taxon>
        <taxon>Ascomycota</taxon>
        <taxon>Pezizomycotina</taxon>
        <taxon>Lecanoromycetes</taxon>
        <taxon>OSLEUM clade</taxon>
        <taxon>Lecanoromycetidae</taxon>
        <taxon>Lecanorales</taxon>
        <taxon>Lecanorineae</taxon>
        <taxon>Parmeliaceae</taxon>
        <taxon>Imshaugia</taxon>
    </lineage>
</organism>
<keyword evidence="18" id="KW-1185">Reference proteome</keyword>
<evidence type="ECO:0000256" key="6">
    <source>
        <dbReference type="ARBA" id="ARBA00022630"/>
    </source>
</evidence>
<dbReference type="InterPro" id="IPR012400">
    <property type="entry name" value="Long_Oxdase"/>
</dbReference>
<dbReference type="GO" id="GO:0046577">
    <property type="term" value="F:long-chain-alcohol oxidase activity"/>
    <property type="evidence" value="ECO:0007669"/>
    <property type="project" value="UniProtKB-EC"/>
</dbReference>
<evidence type="ECO:0000256" key="5">
    <source>
        <dbReference type="ARBA" id="ARBA00013125"/>
    </source>
</evidence>
<sequence length="759" mass="81781">MTSTQLNLIGPLDTPLPSPPDGEILTESQWATLMAIADAVIPSIEESSTPSNNNNNNNNNSLGLAPSAYASAADTITQRLPAPTDPDLTQRYLRENASSVPGFKELIQRILGDYVREDARKGIRVILSALDTRAGCLLATGYTTSFHLQPVNVRQRILQDWARSYLPPLRQSAQGLEALLTSAWIKTSPTIGPVLGFPRAPIHGKPGKGFDYNFLQLPPGADPEILETDVVIVGSGCGGAVCAKNLAEAGHRVMVVEKAYHWGPEHLPMSEKDGQIHLFANGGVDSSDDNSLVIVSGQSWGGGGTVNWSASLQTQAFVRNEWAGRGLPFFTSSEFQDSLDRVCHRMGVSAKYVEHNKNNKILADGARKLGYSQKVVPQNTGGRKHYCGYCTLGCGAAEKQGPVVSFLPDAQRAGAQFVEGLQVDKVIFENHNGYEIAVGVQGLWKSRDSFGGVGGPNRTTRELTIKAKRVIVSAGTLESPLLLLRSGLKNPHIGRNLYLHPTCMIYATFPDREPIKPWEGAILTNLVDEFQNLDGNHHGVKLECMTMLPSFALPGQSWTGGLDFKMLASKLPYMTGQIAIVREKVPGRVYPDSTDGRCRIAYTPTAMDAKHAMVGLVALAKILYLEGAKEIFLGTAAMPTFTRPEADAATDNGDGINNPAFQSWLAEIQKRGLTSQNCKWASAHQMGSCRMAATQRAGVVDPTGEVWGTKGLYVSDASVFPSASGVNPMVTNMAISDWISRGVAKGLDADATNGTRARL</sequence>
<evidence type="ECO:0000256" key="7">
    <source>
        <dbReference type="ARBA" id="ARBA00022692"/>
    </source>
</evidence>
<dbReference type="Pfam" id="PF00732">
    <property type="entry name" value="GMC_oxred_N"/>
    <property type="match status" value="1"/>
</dbReference>
<evidence type="ECO:0000256" key="14">
    <source>
        <dbReference type="SAM" id="MobiDB-lite"/>
    </source>
</evidence>
<dbReference type="InterPro" id="IPR000172">
    <property type="entry name" value="GMC_OxRdtase_N"/>
</dbReference>
<evidence type="ECO:0000256" key="1">
    <source>
        <dbReference type="ARBA" id="ARBA00000920"/>
    </source>
</evidence>
<evidence type="ECO:0000256" key="8">
    <source>
        <dbReference type="ARBA" id="ARBA00022827"/>
    </source>
</evidence>
<keyword evidence="9" id="KW-1133">Transmembrane helix</keyword>